<feature type="domain" description="PA14" evidence="3">
    <location>
        <begin position="20"/>
        <end position="163"/>
    </location>
</feature>
<dbReference type="InterPro" id="IPR037524">
    <property type="entry name" value="PA14/GLEYA"/>
</dbReference>
<dbReference type="InterPro" id="IPR036237">
    <property type="entry name" value="Xyl_isomerase-like_sf"/>
</dbReference>
<dbReference type="GO" id="GO:0030246">
    <property type="term" value="F:carbohydrate binding"/>
    <property type="evidence" value="ECO:0007669"/>
    <property type="project" value="InterPro"/>
</dbReference>
<dbReference type="Proteomes" id="UP000824037">
    <property type="component" value="Unassembled WGS sequence"/>
</dbReference>
<dbReference type="Gene3D" id="3.90.182.10">
    <property type="entry name" value="Toxin - Anthrax Protective Antigen,domain 1"/>
    <property type="match status" value="1"/>
</dbReference>
<dbReference type="SUPFAM" id="SSF51658">
    <property type="entry name" value="Xylose isomerase-like"/>
    <property type="match status" value="1"/>
</dbReference>
<dbReference type="InterPro" id="IPR008979">
    <property type="entry name" value="Galactose-bd-like_sf"/>
</dbReference>
<dbReference type="Gene3D" id="2.60.120.560">
    <property type="entry name" value="Exo-inulinase, domain 1"/>
    <property type="match status" value="1"/>
</dbReference>
<dbReference type="SUPFAM" id="SSF49785">
    <property type="entry name" value="Galactose-binding domain-like"/>
    <property type="match status" value="1"/>
</dbReference>
<feature type="non-terminal residue" evidence="4">
    <location>
        <position position="1265"/>
    </location>
</feature>
<dbReference type="SUPFAM" id="SSF56988">
    <property type="entry name" value="Anthrax protective antigen"/>
    <property type="match status" value="1"/>
</dbReference>
<dbReference type="AlphaFoldDB" id="A0A9D2EFA1"/>
<gene>
    <name evidence="4" type="ORF">H9815_12565</name>
</gene>
<dbReference type="PANTHER" id="PTHR33546">
    <property type="entry name" value="LARGE, MULTIFUNCTIONAL SECRETED PROTEIN-RELATED"/>
    <property type="match status" value="1"/>
</dbReference>
<evidence type="ECO:0000313" key="4">
    <source>
        <dbReference type="EMBL" id="HIZ36604.1"/>
    </source>
</evidence>
<comment type="caution">
    <text evidence="4">The sequence shown here is derived from an EMBL/GenBank/DDBJ whole genome shotgun (WGS) entry which is preliminary data.</text>
</comment>
<dbReference type="EMBL" id="DXBY01000215">
    <property type="protein sequence ID" value="HIZ36604.1"/>
    <property type="molecule type" value="Genomic_DNA"/>
</dbReference>
<accession>A0A9D2EFA1</accession>
<organism evidence="4 5">
    <name type="scientific">Candidatus Ruania gallistercoris</name>
    <dbReference type="NCBI Taxonomy" id="2838746"/>
    <lineage>
        <taxon>Bacteria</taxon>
        <taxon>Bacillati</taxon>
        <taxon>Actinomycetota</taxon>
        <taxon>Actinomycetes</taxon>
        <taxon>Micrococcales</taxon>
        <taxon>Ruaniaceae</taxon>
        <taxon>Ruania</taxon>
    </lineage>
</organism>
<dbReference type="InterPro" id="IPR011042">
    <property type="entry name" value="6-blade_b-propeller_TolB-like"/>
</dbReference>
<dbReference type="Pfam" id="PF23500">
    <property type="entry name" value="DUF7133"/>
    <property type="match status" value="1"/>
</dbReference>
<dbReference type="Gene3D" id="3.20.20.150">
    <property type="entry name" value="Divalent-metal-dependent TIM barrel enzymes"/>
    <property type="match status" value="1"/>
</dbReference>
<dbReference type="InterPro" id="IPR005084">
    <property type="entry name" value="CBM6"/>
</dbReference>
<dbReference type="Pfam" id="PF16990">
    <property type="entry name" value="CBM_35"/>
    <property type="match status" value="1"/>
</dbReference>
<dbReference type="SUPFAM" id="SSF63829">
    <property type="entry name" value="Calcium-dependent phosphotriesterase"/>
    <property type="match status" value="1"/>
</dbReference>
<dbReference type="Gene3D" id="2.60.120.260">
    <property type="entry name" value="Galactose-binding domain-like"/>
    <property type="match status" value="1"/>
</dbReference>
<dbReference type="Pfam" id="PF07691">
    <property type="entry name" value="PA14"/>
    <property type="match status" value="1"/>
</dbReference>
<dbReference type="GO" id="GO:0016787">
    <property type="term" value="F:hydrolase activity"/>
    <property type="evidence" value="ECO:0007669"/>
    <property type="project" value="InterPro"/>
</dbReference>
<dbReference type="PANTHER" id="PTHR33546:SF1">
    <property type="entry name" value="LARGE, MULTIFUNCTIONAL SECRETED PROTEIN"/>
    <property type="match status" value="1"/>
</dbReference>
<evidence type="ECO:0000259" key="3">
    <source>
        <dbReference type="PROSITE" id="PS51820"/>
    </source>
</evidence>
<evidence type="ECO:0000256" key="1">
    <source>
        <dbReference type="SAM" id="MobiDB-lite"/>
    </source>
</evidence>
<dbReference type="Pfam" id="PF06439">
    <property type="entry name" value="3keto-disac_hyd"/>
    <property type="match status" value="1"/>
</dbReference>
<reference evidence="4" key="2">
    <citation type="submission" date="2021-04" db="EMBL/GenBank/DDBJ databases">
        <authorList>
            <person name="Gilroy R."/>
        </authorList>
    </citation>
    <scope>NUCLEOTIDE SEQUENCE</scope>
    <source>
        <strain evidence="4">ChiGjej4B4-7305</strain>
    </source>
</reference>
<feature type="domain" description="CBM6" evidence="2">
    <location>
        <begin position="664"/>
        <end position="792"/>
    </location>
</feature>
<evidence type="ECO:0000313" key="5">
    <source>
        <dbReference type="Proteomes" id="UP000824037"/>
    </source>
</evidence>
<sequence>MPLGIAGASAAPVPPDALPEQEPGVTLRTFQLGRAPEAVCELVPGTTPNVDKLMETIDWDSEEQFGLGDHFVTHALANLNVAEAGEYEFRMTNDDGALFYLDDELVLENDGPQDSTSVTGAVTLEAGFHALRIEHFDGTNDQRLTLEWKVPGSTEFVTVPQEVLSTEAGVVRVTAPGIKNCVGDSDTAGDGLPLFDVNPNYELVDLRPEGFEPMVSALDFTAEGDMVVVTSGNVSPGGWTDDPHSGEVYLLEGVQDATGPEDVTATLVASELFNPMGVAVIDDSIFVSERDGLTELTDPDGDGQYDQSEQIATWPFGENFHEFAFGLIYDEDYFYLSLSVAIDQGGASTEPQPAENRGTAIKVDRETGEVSYIAGGLRTPNGIAWGPNEDLFVMDNQGDWLPSSKLVHVEQDRFFNHYNQPAGPFDDQPVTPPAVWIPQNAIGNSPSAPITLEEGPFAGQMLFGDVTYGGLQRIALEEVEGEYQGAVFRHSAGLEAGVNRTIVGPDGSVYVGGIGEAGNWSEPGKLDYGLQKLVPVSDGTFDMHAVNLVEGGFEISYTEPLSDATVENLAEAYDVSQWRYVPTSSYGGPKVGEEILPVTNAEVSADRTTVTLEIDGLRPDRIVHIRSPHDPQPFESEEGEQLWSTEAWYTLNQLPGYVGPADRGFYEAEHAALIGGADIDAEHSGYSGAGFADAIQEVGAGVSFDVTVEEAGTYPTFLRYANGPDPFEGPKTLSLYVNGERVGPWELPSTGTWQTWDTVSRDLELDAGTNEVSLRYDEGDDGNVNLDALSINQPDICTPIEPEAGYSSLFDGTLASFEDWSLAGDGSFGRDQDCNLRTSGGMGLLWHGEEQVGDYSLTLDWKMVKDDNGGVFVGFPDPGDDPWIAVNQGYEIQIDASDEPDRTTGAVYTFQGADEEARDAALNPVGEWNSYEIRVEGDNIRIYLNEVLINDFISTDPARDLSQGFIGLQNHGDGETLYYRDVQIQALDEAPAEVTPEEVTFTDEPGTADDSFTVPEVEGVEYLVEGEVVEAGTHAGAGSVTVTAQALEGYELAEGATTEWSFVFTNVDPERLTVPVEQVSVQMFSLIPWVDEVGLEAVLERLGEIGFVNIEPFGGNFEGYTAEEFRDLAAGYGLSVPSSHYEVDEDSFDATLEFVDTLGQEYVGSGGFAAPGIDSYEDTLATAETMNRLGQRSVEAGVGKFFGHNHDGEFTTTYEHEGEQMSAWEILVAETDPEYVTFELDVAWAAHAGVDVPALIGEYGDRIEL</sequence>
<proteinExistence type="predicted"/>
<evidence type="ECO:0000259" key="2">
    <source>
        <dbReference type="PROSITE" id="PS51175"/>
    </source>
</evidence>
<reference evidence="4" key="1">
    <citation type="journal article" date="2021" name="PeerJ">
        <title>Extensive microbial diversity within the chicken gut microbiome revealed by metagenomics and culture.</title>
        <authorList>
            <person name="Gilroy R."/>
            <person name="Ravi A."/>
            <person name="Getino M."/>
            <person name="Pursley I."/>
            <person name="Horton D.L."/>
            <person name="Alikhan N.F."/>
            <person name="Baker D."/>
            <person name="Gharbi K."/>
            <person name="Hall N."/>
            <person name="Watson M."/>
            <person name="Adriaenssens E.M."/>
            <person name="Foster-Nyarko E."/>
            <person name="Jarju S."/>
            <person name="Secka A."/>
            <person name="Antonio M."/>
            <person name="Oren A."/>
            <person name="Chaudhuri R.R."/>
            <person name="La Ragione R."/>
            <person name="Hildebrand F."/>
            <person name="Pallen M.J."/>
        </authorList>
    </citation>
    <scope>NUCLEOTIDE SEQUENCE</scope>
    <source>
        <strain evidence="4">ChiGjej4B4-7305</strain>
    </source>
</reference>
<name>A0A9D2EFA1_9MICO</name>
<protein>
    <submittedName>
        <fullName evidence="4">DUF1080 domain-containing protein</fullName>
    </submittedName>
</protein>
<feature type="region of interest" description="Disordered" evidence="1">
    <location>
        <begin position="1"/>
        <end position="21"/>
    </location>
</feature>
<dbReference type="Gene3D" id="2.120.10.30">
    <property type="entry name" value="TolB, C-terminal domain"/>
    <property type="match status" value="1"/>
</dbReference>
<dbReference type="InterPro" id="IPR011658">
    <property type="entry name" value="PA14_dom"/>
</dbReference>
<dbReference type="InterPro" id="IPR055557">
    <property type="entry name" value="DUF7133"/>
</dbReference>
<dbReference type="CDD" id="cd04083">
    <property type="entry name" value="CBM35_Lmo2446-like"/>
    <property type="match status" value="1"/>
</dbReference>
<dbReference type="PROSITE" id="PS51175">
    <property type="entry name" value="CBM6"/>
    <property type="match status" value="1"/>
</dbReference>
<dbReference type="PROSITE" id="PS51820">
    <property type="entry name" value="PA14"/>
    <property type="match status" value="1"/>
</dbReference>
<dbReference type="InterPro" id="IPR010496">
    <property type="entry name" value="AL/BT2_dom"/>
</dbReference>
<dbReference type="SMART" id="SM00758">
    <property type="entry name" value="PA14"/>
    <property type="match status" value="1"/>
</dbReference>